<keyword evidence="6" id="KW-1185">Reference proteome</keyword>
<dbReference type="FunCoup" id="G3SMX1">
    <property type="interactions" value="83"/>
</dbReference>
<dbReference type="GO" id="GO:0005737">
    <property type="term" value="C:cytoplasm"/>
    <property type="evidence" value="ECO:0007669"/>
    <property type="project" value="TreeGrafter"/>
</dbReference>
<evidence type="ECO:0000256" key="2">
    <source>
        <dbReference type="ARBA" id="ARBA00022737"/>
    </source>
</evidence>
<evidence type="ECO:0000313" key="5">
    <source>
        <dbReference type="Ensembl" id="ENSLAFP00000000899.4"/>
    </source>
</evidence>
<dbReference type="PANTHER" id="PTHR15454">
    <property type="entry name" value="NISCHARIN RELATED"/>
    <property type="match status" value="1"/>
</dbReference>
<feature type="compositionally biased region" description="Basic and acidic residues" evidence="4">
    <location>
        <begin position="140"/>
        <end position="151"/>
    </location>
</feature>
<reference evidence="5 6" key="1">
    <citation type="submission" date="2009-06" db="EMBL/GenBank/DDBJ databases">
        <title>The Genome Sequence of Loxodonta africana (African elephant).</title>
        <authorList>
            <person name="Di Palma F."/>
            <person name="Heiman D."/>
            <person name="Young S."/>
            <person name="Johnson J."/>
            <person name="Lander E.S."/>
            <person name="Lindblad-Toh K."/>
        </authorList>
    </citation>
    <scope>NUCLEOTIDE SEQUENCE [LARGE SCALE GENOMIC DNA]</scope>
    <source>
        <strain evidence="5 6">Isolate ISIS603380</strain>
    </source>
</reference>
<dbReference type="Ensembl" id="ENSLAFT00000001070.4">
    <property type="protein sequence ID" value="ENSLAFP00000000899.4"/>
    <property type="gene ID" value="ENSLAFG00000001070.4"/>
</dbReference>
<accession>G3SMX1</accession>
<feature type="coiled-coil region" evidence="3">
    <location>
        <begin position="815"/>
        <end position="860"/>
    </location>
</feature>
<dbReference type="eggNOG" id="KOG0531">
    <property type="taxonomic scope" value="Eukaryota"/>
</dbReference>
<dbReference type="InParanoid" id="G3SMX1"/>
<feature type="region of interest" description="Disordered" evidence="4">
    <location>
        <begin position="140"/>
        <end position="159"/>
    </location>
</feature>
<feature type="coiled-coil region" evidence="3">
    <location>
        <begin position="315"/>
        <end position="471"/>
    </location>
</feature>
<keyword evidence="2" id="KW-0677">Repeat</keyword>
<dbReference type="PANTHER" id="PTHR15454:SF34">
    <property type="entry name" value="LEUCINE-RICH REPEAT AND COILED-COIL DOMAIN-CONTAINING PROTEIN 1"/>
    <property type="match status" value="1"/>
</dbReference>
<proteinExistence type="predicted"/>
<dbReference type="GeneTree" id="ENSGT00940000157414"/>
<feature type="coiled-coil region" evidence="3">
    <location>
        <begin position="536"/>
        <end position="587"/>
    </location>
</feature>
<evidence type="ECO:0000313" key="6">
    <source>
        <dbReference type="Proteomes" id="UP000007646"/>
    </source>
</evidence>
<evidence type="ECO:0000256" key="3">
    <source>
        <dbReference type="SAM" id="Coils"/>
    </source>
</evidence>
<dbReference type="HOGENOM" id="CLU_011297_1_0_1"/>
<feature type="coiled-coil region" evidence="3">
    <location>
        <begin position="684"/>
        <end position="777"/>
    </location>
</feature>
<dbReference type="OMA" id="TQTIKHH"/>
<dbReference type="STRING" id="9785.ENSLAFP00000000899"/>
<keyword evidence="3" id="KW-0175">Coiled coil</keyword>
<dbReference type="Proteomes" id="UP000007646">
    <property type="component" value="Unassembled WGS sequence"/>
</dbReference>
<reference evidence="5" key="2">
    <citation type="submission" date="2025-08" db="UniProtKB">
        <authorList>
            <consortium name="Ensembl"/>
        </authorList>
    </citation>
    <scope>IDENTIFICATION</scope>
    <source>
        <strain evidence="5">Isolate ISIS603380</strain>
    </source>
</reference>
<protein>
    <submittedName>
        <fullName evidence="5">Leucine rich repeat and coiled-coil centrosomal protein 1</fullName>
    </submittedName>
</protein>
<name>G3SMX1_LOXAF</name>
<dbReference type="GO" id="GO:0005813">
    <property type="term" value="C:centrosome"/>
    <property type="evidence" value="ECO:0007669"/>
    <property type="project" value="Ensembl"/>
</dbReference>
<organism evidence="5 6">
    <name type="scientific">Loxodonta africana</name>
    <name type="common">African elephant</name>
    <dbReference type="NCBI Taxonomy" id="9785"/>
    <lineage>
        <taxon>Eukaryota</taxon>
        <taxon>Metazoa</taxon>
        <taxon>Chordata</taxon>
        <taxon>Craniata</taxon>
        <taxon>Vertebrata</taxon>
        <taxon>Euteleostomi</taxon>
        <taxon>Mammalia</taxon>
        <taxon>Eutheria</taxon>
        <taxon>Afrotheria</taxon>
        <taxon>Proboscidea</taxon>
        <taxon>Elephantidae</taxon>
        <taxon>Loxodonta</taxon>
    </lineage>
</organism>
<reference evidence="5" key="3">
    <citation type="submission" date="2025-09" db="UniProtKB">
        <authorList>
            <consortium name="Ensembl"/>
        </authorList>
    </citation>
    <scope>IDENTIFICATION</scope>
    <source>
        <strain evidence="5">Isolate ISIS603380</strain>
    </source>
</reference>
<dbReference type="AlphaFoldDB" id="G3SMX1"/>
<sequence>GYRAIILQTLPQLRILDCKNIFGEPVNLSEINLSHLQCLEGLLDNLVSSDCPLNISEEETVDSTPVVPTNIDQLVPLDQCGCTPTDTALTSIDSVCPSSEPEKINQENDFQNEMKLQKIDDQISQLLTESSCLEGRYNVPEKDLRPKRETDVTSESDCGNRKEINRKISRRSKIPYYSKTTQTIKHHSKNSPFIRNSDKAYSQNCNRKMRQPYFKELYVRSSLANCDTLAESEGQRNEIIKVDRSSSEDITYRSLVEQLDQEREKRWKAQQTEKKLIDYISELHKNAKEKKDVHSLALLTTDRLKEVIYKERNSKVQLEVMVHTLQSEIKKLTVELLKARDQQEGHVKDLRTLEKALEKLERQKFYQQTAQVRLIQEVELKAAAADREINLLRNSLRQEKEKLQQLHELFALKEQEHRKELETRAFFSEADFQDALAKEIAKQESKHEQDIKEYQEKINTLVQQYMDLEDEFRIALTVEARRFKDVKDGFENVATELAKSKHALVWAQRKENESSSLIKDLTSMVKEQKTKLAEVSKSKQETAANLQNQLNTLELLIEDDKQKSIQIELLKQEKVQLISELAAKESLIHGLRTERKVWGHELAQQGAAMAQNHGNLEAKIEGLCRENESLRKANERDCDALRIKSKIIEDQTETIRKLKGCLQERDEDIKTLQEKISEIQKCTQEQLEEKSSQLDDVIEKLEKHNERRGKLKQQLKEKEEELEEIRNAYSTLNQKWHDKGELLSHLETQVKEVKEKFENKERKLKEERDKSIEIQKNALEKLKSMDDAFKKQVDAIVVAHQAEMLQLSSEKQKCIESANEKVYQVEEEMRGLLEETTKNRRAMEEKIKQLASALSEIQQEF</sequence>
<evidence type="ECO:0000256" key="4">
    <source>
        <dbReference type="SAM" id="MobiDB-lite"/>
    </source>
</evidence>
<gene>
    <name evidence="5" type="primary">LRRCC1</name>
</gene>
<evidence type="ECO:0000256" key="1">
    <source>
        <dbReference type="ARBA" id="ARBA00022614"/>
    </source>
</evidence>
<keyword evidence="1" id="KW-0433">Leucine-rich repeat</keyword>